<dbReference type="RefSeq" id="WP_366088733.1">
    <property type="nucleotide sequence ID" value="NZ_JBFASG010000017.1"/>
</dbReference>
<dbReference type="GO" id="GO:0008168">
    <property type="term" value="F:methyltransferase activity"/>
    <property type="evidence" value="ECO:0007669"/>
    <property type="project" value="UniProtKB-KW"/>
</dbReference>
<dbReference type="EC" id="2.1.-.-" evidence="2"/>
<organism evidence="2 3">
    <name type="scientific">Streptomyces roseoverticillatus</name>
    <dbReference type="NCBI Taxonomy" id="66429"/>
    <lineage>
        <taxon>Bacteria</taxon>
        <taxon>Bacillati</taxon>
        <taxon>Actinomycetota</taxon>
        <taxon>Actinomycetes</taxon>
        <taxon>Kitasatosporales</taxon>
        <taxon>Streptomycetaceae</taxon>
        <taxon>Streptomyces</taxon>
    </lineage>
</organism>
<feature type="domain" description="Methyltransferase type 11" evidence="1">
    <location>
        <begin position="25"/>
        <end position="109"/>
    </location>
</feature>
<dbReference type="InterPro" id="IPR029063">
    <property type="entry name" value="SAM-dependent_MTases_sf"/>
</dbReference>
<dbReference type="GO" id="GO:0032259">
    <property type="term" value="P:methylation"/>
    <property type="evidence" value="ECO:0007669"/>
    <property type="project" value="UniProtKB-KW"/>
</dbReference>
<keyword evidence="2" id="KW-0489">Methyltransferase</keyword>
<proteinExistence type="predicted"/>
<sequence length="329" mass="35386">MGRWSRLAAEEFATWLNCADDLRWLDVGCGAGVLSAAVTARCQPRTVVGIDRPEGFVGSARAAVLVSAHCLVADAMSLPARDETWDVAVSGLTLNFLPEPTAAVAQVVRTGGRVAAYVRDYAEGMGFLRRFWDAAIEVDPSAAALDEGRRFPVCRSERLPEVWADAGLVDVSTAPIEVPTVCADFADLWEPLLAGQGPAPGYVASLAPADREQVRDALSAAVPRRLDGIHCADRPGLGCERPEAGPLRGELRTVHHESPGHWMTCPASWRIRRHRTRYRRSLAVASATGHSAHLHWSPFSAQRQRRATTAPVRSVAILAAKPASAVPIA</sequence>
<accession>A0ABV3IWK8</accession>
<protein>
    <submittedName>
        <fullName evidence="2">Class I SAM-dependent methyltransferase</fullName>
        <ecNumber evidence="2">2.1.-.-</ecNumber>
    </submittedName>
</protein>
<evidence type="ECO:0000313" key="2">
    <source>
        <dbReference type="EMBL" id="MEV4924861.1"/>
    </source>
</evidence>
<dbReference type="SUPFAM" id="SSF53335">
    <property type="entry name" value="S-adenosyl-L-methionine-dependent methyltransferases"/>
    <property type="match status" value="1"/>
</dbReference>
<dbReference type="Proteomes" id="UP001552479">
    <property type="component" value="Unassembled WGS sequence"/>
</dbReference>
<dbReference type="CDD" id="cd02440">
    <property type="entry name" value="AdoMet_MTases"/>
    <property type="match status" value="1"/>
</dbReference>
<gene>
    <name evidence="2" type="ORF">AB0L03_18815</name>
</gene>
<reference evidence="2 3" key="1">
    <citation type="submission" date="2024-06" db="EMBL/GenBank/DDBJ databases">
        <title>The Natural Products Discovery Center: Release of the First 8490 Sequenced Strains for Exploring Actinobacteria Biosynthetic Diversity.</title>
        <authorList>
            <person name="Kalkreuter E."/>
            <person name="Kautsar S.A."/>
            <person name="Yang D."/>
            <person name="Bader C.D."/>
            <person name="Teijaro C.N."/>
            <person name="Fluegel L."/>
            <person name="Davis C.M."/>
            <person name="Simpson J.R."/>
            <person name="Lauterbach L."/>
            <person name="Steele A.D."/>
            <person name="Gui C."/>
            <person name="Meng S."/>
            <person name="Li G."/>
            <person name="Viehrig K."/>
            <person name="Ye F."/>
            <person name="Su P."/>
            <person name="Kiefer A.F."/>
            <person name="Nichols A."/>
            <person name="Cepeda A.J."/>
            <person name="Yan W."/>
            <person name="Fan B."/>
            <person name="Jiang Y."/>
            <person name="Adhikari A."/>
            <person name="Zheng C.-J."/>
            <person name="Schuster L."/>
            <person name="Cowan T.M."/>
            <person name="Smanski M.J."/>
            <person name="Chevrette M.G."/>
            <person name="De Carvalho L.P.S."/>
            <person name="Shen B."/>
        </authorList>
    </citation>
    <scope>NUCLEOTIDE SEQUENCE [LARGE SCALE GENOMIC DNA]</scope>
    <source>
        <strain evidence="2 3">NPDC053791</strain>
    </source>
</reference>
<keyword evidence="3" id="KW-1185">Reference proteome</keyword>
<comment type="caution">
    <text evidence="2">The sequence shown here is derived from an EMBL/GenBank/DDBJ whole genome shotgun (WGS) entry which is preliminary data.</text>
</comment>
<name>A0ABV3IWK8_9ACTN</name>
<keyword evidence="2" id="KW-0808">Transferase</keyword>
<evidence type="ECO:0000259" key="1">
    <source>
        <dbReference type="Pfam" id="PF08241"/>
    </source>
</evidence>
<dbReference type="Gene3D" id="3.40.50.150">
    <property type="entry name" value="Vaccinia Virus protein VP39"/>
    <property type="match status" value="1"/>
</dbReference>
<dbReference type="InterPro" id="IPR013216">
    <property type="entry name" value="Methyltransf_11"/>
</dbReference>
<dbReference type="Pfam" id="PF08241">
    <property type="entry name" value="Methyltransf_11"/>
    <property type="match status" value="1"/>
</dbReference>
<evidence type="ECO:0000313" key="3">
    <source>
        <dbReference type="Proteomes" id="UP001552479"/>
    </source>
</evidence>
<dbReference type="EMBL" id="JBFASG010000017">
    <property type="protein sequence ID" value="MEV4924861.1"/>
    <property type="molecule type" value="Genomic_DNA"/>
</dbReference>